<dbReference type="GO" id="GO:0005737">
    <property type="term" value="C:cytoplasm"/>
    <property type="evidence" value="ECO:0007669"/>
    <property type="project" value="UniProtKB-SubCell"/>
</dbReference>
<evidence type="ECO:0000256" key="5">
    <source>
        <dbReference type="ARBA" id="ARBA00022664"/>
    </source>
</evidence>
<keyword evidence="12" id="KW-1185">Reference proteome</keyword>
<dbReference type="Pfam" id="PF15264">
    <property type="entry name" value="TSSC4"/>
    <property type="match status" value="1"/>
</dbReference>
<reference evidence="13" key="1">
    <citation type="submission" date="2025-08" db="UniProtKB">
        <authorList>
            <consortium name="RefSeq"/>
        </authorList>
    </citation>
    <scope>IDENTIFICATION</scope>
</reference>
<evidence type="ECO:0000256" key="9">
    <source>
        <dbReference type="ARBA" id="ARBA00035304"/>
    </source>
</evidence>
<evidence type="ECO:0000256" key="8">
    <source>
        <dbReference type="ARBA" id="ARBA00023242"/>
    </source>
</evidence>
<evidence type="ECO:0000313" key="12">
    <source>
        <dbReference type="Proteomes" id="UP000189704"/>
    </source>
</evidence>
<name>A0A1U7UEB6_CARSF</name>
<evidence type="ECO:0000256" key="4">
    <source>
        <dbReference type="ARBA" id="ARBA00022490"/>
    </source>
</evidence>
<evidence type="ECO:0000256" key="2">
    <source>
        <dbReference type="ARBA" id="ARBA00004496"/>
    </source>
</evidence>
<keyword evidence="8" id="KW-0539">Nucleus</keyword>
<keyword evidence="4" id="KW-0963">Cytoplasm</keyword>
<dbReference type="GO" id="GO:0008380">
    <property type="term" value="P:RNA splicing"/>
    <property type="evidence" value="ECO:0007669"/>
    <property type="project" value="UniProtKB-KW"/>
</dbReference>
<proteinExistence type="inferred from homology"/>
<evidence type="ECO:0000313" key="13">
    <source>
        <dbReference type="RefSeq" id="XP_008068475.1"/>
    </source>
</evidence>
<dbReference type="KEGG" id="csyr:103272818"/>
<organism evidence="12 13">
    <name type="scientific">Carlito syrichta</name>
    <name type="common">Philippine tarsier</name>
    <name type="synonym">Tarsius syrichta</name>
    <dbReference type="NCBI Taxonomy" id="1868482"/>
    <lineage>
        <taxon>Eukaryota</taxon>
        <taxon>Metazoa</taxon>
        <taxon>Chordata</taxon>
        <taxon>Craniata</taxon>
        <taxon>Vertebrata</taxon>
        <taxon>Euteleostomi</taxon>
        <taxon>Mammalia</taxon>
        <taxon>Eutheria</taxon>
        <taxon>Euarchontoglires</taxon>
        <taxon>Primates</taxon>
        <taxon>Haplorrhini</taxon>
        <taxon>Tarsiiformes</taxon>
        <taxon>Tarsiidae</taxon>
        <taxon>Carlito</taxon>
    </lineage>
</organism>
<evidence type="ECO:0000256" key="10">
    <source>
        <dbReference type="ARBA" id="ARBA00045970"/>
    </source>
</evidence>
<dbReference type="CTD" id="10078"/>
<dbReference type="OrthoDB" id="1906282at2759"/>
<dbReference type="GO" id="GO:0006397">
    <property type="term" value="P:mRNA processing"/>
    <property type="evidence" value="ECO:0007669"/>
    <property type="project" value="UniProtKB-KW"/>
</dbReference>
<dbReference type="Proteomes" id="UP000189704">
    <property type="component" value="Unplaced"/>
</dbReference>
<feature type="region of interest" description="Disordered" evidence="11">
    <location>
        <begin position="1"/>
        <end position="94"/>
    </location>
</feature>
<keyword evidence="6" id="KW-0747">Spliceosome</keyword>
<feature type="compositionally biased region" description="Polar residues" evidence="11">
    <location>
        <begin position="202"/>
        <end position="211"/>
    </location>
</feature>
<feature type="region of interest" description="Disordered" evidence="11">
    <location>
        <begin position="106"/>
        <end position="158"/>
    </location>
</feature>
<dbReference type="RefSeq" id="XP_008068475.1">
    <property type="nucleotide sequence ID" value="XM_008070284.1"/>
</dbReference>
<dbReference type="GeneID" id="103272818"/>
<comment type="similarity">
    <text evidence="3">Belongs to the TSSC4 family.</text>
</comment>
<dbReference type="GO" id="GO:0005681">
    <property type="term" value="C:spliceosomal complex"/>
    <property type="evidence" value="ECO:0007669"/>
    <property type="project" value="UniProtKB-KW"/>
</dbReference>
<feature type="region of interest" description="Disordered" evidence="11">
    <location>
        <begin position="184"/>
        <end position="328"/>
    </location>
</feature>
<sequence length="328" mass="33779">MAEAGAGKPAPSLEGEQGAEGDTVPSDEGSLSDSDLDLSWPGGAEVEALSPEGLPGEAQEDSEPDEPPALPTGLPRTAAQPFHLRGMSPTFSQRSHDIFGCLEGVARQAPRSGARTSISDNGDFKRPQAPSSQRPAEGLGRAHGSPASPRVPPVPDYVAHPERWTKYSLEDVAEASEQSNRAAALAFLGSQSPATPAGYAPSFNQDPSSSGEGRVVFTKPARGAEARPERKRVLRKGAEPGRGASGSPSPARGEGPVELAHLAGPGSPEAEEQGSPRGDLREAEPSGAACDGPVAGLVETVGFHSSKKRSRGHFRDKGSSPEGPGAEI</sequence>
<dbReference type="PANTHER" id="PTHR13445:SF3">
    <property type="entry name" value="U5 SMALL NUCLEAR RIBONUCLEOPROTEIN TSSC4"/>
    <property type="match status" value="1"/>
</dbReference>
<keyword evidence="5" id="KW-0507">mRNA processing</keyword>
<evidence type="ECO:0000256" key="6">
    <source>
        <dbReference type="ARBA" id="ARBA00022728"/>
    </source>
</evidence>
<evidence type="ECO:0000256" key="11">
    <source>
        <dbReference type="SAM" id="MobiDB-lite"/>
    </source>
</evidence>
<comment type="subcellular location">
    <subcellularLocation>
        <location evidence="2">Cytoplasm</location>
    </subcellularLocation>
    <subcellularLocation>
        <location evidence="1">Nucleus</location>
    </subcellularLocation>
</comment>
<evidence type="ECO:0000256" key="1">
    <source>
        <dbReference type="ARBA" id="ARBA00004123"/>
    </source>
</evidence>
<dbReference type="InterPro" id="IPR029338">
    <property type="entry name" value="TSSC4"/>
</dbReference>
<dbReference type="AlphaFoldDB" id="A0A1U7UEB6"/>
<evidence type="ECO:0000256" key="3">
    <source>
        <dbReference type="ARBA" id="ARBA00010362"/>
    </source>
</evidence>
<dbReference type="PANTHER" id="PTHR13445">
    <property type="entry name" value="TUMOR SUPPRESSING SUBTRANSFERABLE CANDIDATE 4 TSSC4"/>
    <property type="match status" value="1"/>
</dbReference>
<evidence type="ECO:0000256" key="7">
    <source>
        <dbReference type="ARBA" id="ARBA00023187"/>
    </source>
</evidence>
<accession>A0A1U7UEB6</accession>
<comment type="function">
    <text evidence="10">Protein associated with the U5 snRNP, during its maturation and its post-splicing recycling and which is required for spliceosomal tri-snRNP complex assembly in the nucleus. Has a molecular sequestering activity and transiently hinders SNRNP200 binding sites for constitutive splicing factors that intervene later during the assembly of the spliceosome and splicing. Together with its molecular sequestering activity, may also function as a molecular adapter and placeholder, coordinating the assembly of the U5 snRNP and its association with the U4/U6 di-snRNP.</text>
</comment>
<gene>
    <name evidence="13" type="primary">TSSC4</name>
</gene>
<keyword evidence="7" id="KW-0508">mRNA splicing</keyword>
<protein>
    <recommendedName>
        <fullName evidence="9">U5 small nuclear ribonucleoprotein TSSC4</fullName>
    </recommendedName>
</protein>